<dbReference type="STRING" id="1247936.BN2475_570040"/>
<dbReference type="RefSeq" id="WP_159444604.1">
    <property type="nucleotide sequence ID" value="NZ_CYGX02000057.1"/>
</dbReference>
<evidence type="ECO:0000313" key="2">
    <source>
        <dbReference type="Proteomes" id="UP000187012"/>
    </source>
</evidence>
<evidence type="ECO:0000313" key="1">
    <source>
        <dbReference type="EMBL" id="SIT45521.1"/>
    </source>
</evidence>
<dbReference type="AlphaFoldDB" id="A0A1N7SDT7"/>
<gene>
    <name evidence="1" type="ORF">BN2475_570040</name>
</gene>
<keyword evidence="2" id="KW-1185">Reference proteome</keyword>
<protein>
    <submittedName>
        <fullName evidence="1">Uncharacterized protein</fullName>
    </submittedName>
</protein>
<dbReference type="EMBL" id="CYGX02000057">
    <property type="protein sequence ID" value="SIT45521.1"/>
    <property type="molecule type" value="Genomic_DNA"/>
</dbReference>
<sequence>MMDFLVQLTVALVLLAAVVLTAARPERRDSLHERMLHAGTRRHWWNRH</sequence>
<accession>A0A1N7SDT7</accession>
<reference evidence="1 2" key="1">
    <citation type="submission" date="2016-12" db="EMBL/GenBank/DDBJ databases">
        <authorList>
            <person name="Song W.-J."/>
            <person name="Kurnit D.M."/>
        </authorList>
    </citation>
    <scope>NUCLEOTIDE SEQUENCE [LARGE SCALE GENOMIC DNA]</scope>
    <source>
        <strain evidence="1 2">STM7296</strain>
    </source>
</reference>
<proteinExistence type="predicted"/>
<organism evidence="1 2">
    <name type="scientific">Paraburkholderia ribeironis</name>
    <dbReference type="NCBI Taxonomy" id="1247936"/>
    <lineage>
        <taxon>Bacteria</taxon>
        <taxon>Pseudomonadati</taxon>
        <taxon>Pseudomonadota</taxon>
        <taxon>Betaproteobacteria</taxon>
        <taxon>Burkholderiales</taxon>
        <taxon>Burkholderiaceae</taxon>
        <taxon>Paraburkholderia</taxon>
    </lineage>
</organism>
<name>A0A1N7SDT7_9BURK</name>
<dbReference type="Proteomes" id="UP000187012">
    <property type="component" value="Unassembled WGS sequence"/>
</dbReference>